<dbReference type="SUPFAM" id="SSF53067">
    <property type="entry name" value="Actin-like ATPase domain"/>
    <property type="match status" value="2"/>
</dbReference>
<dbReference type="Gene3D" id="2.60.34.10">
    <property type="entry name" value="Substrate Binding Domain Of DNAk, Chain A, domain 1"/>
    <property type="match status" value="1"/>
</dbReference>
<dbReference type="InterPro" id="IPR043129">
    <property type="entry name" value="ATPase_NBD"/>
</dbReference>
<keyword evidence="7" id="KW-1185">Reference proteome</keyword>
<evidence type="ECO:0000313" key="6">
    <source>
        <dbReference type="EMBL" id="QDU83653.1"/>
    </source>
</evidence>
<comment type="similarity">
    <text evidence="1 5">Belongs to the heat shock protein 70 family.</text>
</comment>
<sequence length="625" mass="66633">MAYIELDVIQDRTEPVLGIDLGTTNSMAALFVGGKPVVLRPSDHGGVVPSAVFFADDGSTLVGGKARDRAAAEPDRALFSVKRFMGRGLDDVQQDLENVPFRTSAGPNGVIQFHVREETYTPEQISAMILGEVQRLACQALGGEAPKRAVITVPAYFDDTQRQATRTAARLAGLETLRIINEPTAASLAYGLDQRKEGTVVVYDLGGGTFDVSILAIEDGVFRVLSTAGDTHLGGDDFDRVLVQLAKQELAPKISAEDLTDPALTQSLRLAAERCKQELSRSPSAELHVSIADHGVTLRRRVTRDEYEALIGDLIQRTLALCTSALADAKLTPADVDEVVLVGGSTRTPAVRAAVEAAFGRVPHTELNPDEVVALGAAVQGHVLAGGTRDVLLLDVTPLSLGLETMGGAVEKIIHRNSPVPCSAKAGFTTYADNQTGMTFNIVQGERELAEDCRSLGRFELKGIPPMPAGMGRIAVRFAIDADGILQVTAKEETKGATASIEIHPMNGLDDDQVEAMLKASLDNAKEDFEARRVADLLIELGTMLAAVDKNMTAVNERLDPESRLEIEEAAADARALTAKGAARPGVEHAQKIRDRFEQATLPLAAVLMDNVARTALSGKALSDV</sequence>
<dbReference type="GO" id="GO:0005524">
    <property type="term" value="F:ATP binding"/>
    <property type="evidence" value="ECO:0007669"/>
    <property type="project" value="UniProtKB-KW"/>
</dbReference>
<dbReference type="AlphaFoldDB" id="A0A518CWQ6"/>
<dbReference type="NCBIfam" id="NF003520">
    <property type="entry name" value="PRK05183.1"/>
    <property type="match status" value="1"/>
</dbReference>
<dbReference type="Pfam" id="PF00012">
    <property type="entry name" value="HSP70"/>
    <property type="match status" value="1"/>
</dbReference>
<dbReference type="Gene3D" id="3.30.420.40">
    <property type="match status" value="2"/>
</dbReference>
<evidence type="ECO:0000256" key="4">
    <source>
        <dbReference type="ARBA" id="ARBA00023186"/>
    </source>
</evidence>
<dbReference type="InterPro" id="IPR029048">
    <property type="entry name" value="HSP70_C_sf"/>
</dbReference>
<evidence type="ECO:0000256" key="1">
    <source>
        <dbReference type="ARBA" id="ARBA00007381"/>
    </source>
</evidence>
<dbReference type="PRINTS" id="PR00301">
    <property type="entry name" value="HEATSHOCK70"/>
</dbReference>
<dbReference type="FunFam" id="3.90.640.10:FF:000003">
    <property type="entry name" value="Molecular chaperone DnaK"/>
    <property type="match status" value="1"/>
</dbReference>
<dbReference type="Gene3D" id="3.90.640.10">
    <property type="entry name" value="Actin, Chain A, domain 4"/>
    <property type="match status" value="1"/>
</dbReference>
<dbReference type="SUPFAM" id="SSF100934">
    <property type="entry name" value="Heat shock protein 70kD (HSP70), C-terminal subdomain"/>
    <property type="match status" value="1"/>
</dbReference>
<evidence type="ECO:0000313" key="7">
    <source>
        <dbReference type="Proteomes" id="UP000319342"/>
    </source>
</evidence>
<keyword evidence="4" id="KW-0143">Chaperone</keyword>
<dbReference type="InterPro" id="IPR018181">
    <property type="entry name" value="Heat_shock_70_CS"/>
</dbReference>
<protein>
    <submittedName>
        <fullName evidence="6">Chaperone protein DnaK</fullName>
    </submittedName>
</protein>
<dbReference type="Proteomes" id="UP000319342">
    <property type="component" value="Chromosome"/>
</dbReference>
<keyword evidence="3 5" id="KW-0067">ATP-binding</keyword>
<accession>A0A518CWQ6</accession>
<dbReference type="GO" id="GO:0140662">
    <property type="term" value="F:ATP-dependent protein folding chaperone"/>
    <property type="evidence" value="ECO:0007669"/>
    <property type="project" value="InterPro"/>
</dbReference>
<dbReference type="PANTHER" id="PTHR19375">
    <property type="entry name" value="HEAT SHOCK PROTEIN 70KDA"/>
    <property type="match status" value="1"/>
</dbReference>
<dbReference type="OrthoDB" id="9766019at2"/>
<dbReference type="PROSITE" id="PS00297">
    <property type="entry name" value="HSP70_1"/>
    <property type="match status" value="1"/>
</dbReference>
<evidence type="ECO:0000256" key="2">
    <source>
        <dbReference type="ARBA" id="ARBA00022741"/>
    </source>
</evidence>
<organism evidence="6 7">
    <name type="scientific">Rohdeia mirabilis</name>
    <dbReference type="NCBI Taxonomy" id="2528008"/>
    <lineage>
        <taxon>Bacteria</taxon>
        <taxon>Pseudomonadati</taxon>
        <taxon>Planctomycetota</taxon>
        <taxon>Planctomycetia</taxon>
        <taxon>Planctomycetia incertae sedis</taxon>
        <taxon>Rohdeia</taxon>
    </lineage>
</organism>
<dbReference type="InterPro" id="IPR013126">
    <property type="entry name" value="Hsp_70_fam"/>
</dbReference>
<keyword evidence="2 5" id="KW-0547">Nucleotide-binding</keyword>
<evidence type="ECO:0000256" key="3">
    <source>
        <dbReference type="ARBA" id="ARBA00022840"/>
    </source>
</evidence>
<dbReference type="EMBL" id="CP036290">
    <property type="protein sequence ID" value="QDU83653.1"/>
    <property type="molecule type" value="Genomic_DNA"/>
</dbReference>
<name>A0A518CWQ6_9BACT</name>
<dbReference type="RefSeq" id="WP_145183738.1">
    <property type="nucleotide sequence ID" value="NZ_CP036290.1"/>
</dbReference>
<dbReference type="PROSITE" id="PS00329">
    <property type="entry name" value="HSP70_2"/>
    <property type="match status" value="1"/>
</dbReference>
<dbReference type="InterPro" id="IPR029047">
    <property type="entry name" value="HSP70_peptide-bd_sf"/>
</dbReference>
<reference evidence="6 7" key="1">
    <citation type="submission" date="2019-02" db="EMBL/GenBank/DDBJ databases">
        <title>Deep-cultivation of Planctomycetes and their phenomic and genomic characterization uncovers novel biology.</title>
        <authorList>
            <person name="Wiegand S."/>
            <person name="Jogler M."/>
            <person name="Boedeker C."/>
            <person name="Pinto D."/>
            <person name="Vollmers J."/>
            <person name="Rivas-Marin E."/>
            <person name="Kohn T."/>
            <person name="Peeters S.H."/>
            <person name="Heuer A."/>
            <person name="Rast P."/>
            <person name="Oberbeckmann S."/>
            <person name="Bunk B."/>
            <person name="Jeske O."/>
            <person name="Meyerdierks A."/>
            <person name="Storesund J.E."/>
            <person name="Kallscheuer N."/>
            <person name="Luecker S."/>
            <person name="Lage O.M."/>
            <person name="Pohl T."/>
            <person name="Merkel B.J."/>
            <person name="Hornburger P."/>
            <person name="Mueller R.-W."/>
            <person name="Bruemmer F."/>
            <person name="Labrenz M."/>
            <person name="Spormann A.M."/>
            <person name="Op den Camp H."/>
            <person name="Overmann J."/>
            <person name="Amann R."/>
            <person name="Jetten M.S.M."/>
            <person name="Mascher T."/>
            <person name="Medema M.H."/>
            <person name="Devos D.P."/>
            <person name="Kaster A.-K."/>
            <person name="Ovreas L."/>
            <person name="Rohde M."/>
            <person name="Galperin M.Y."/>
            <person name="Jogler C."/>
        </authorList>
    </citation>
    <scope>NUCLEOTIDE SEQUENCE [LARGE SCALE GENOMIC DNA]</scope>
    <source>
        <strain evidence="6 7">Pla163</strain>
    </source>
</reference>
<dbReference type="Gene3D" id="1.20.1270.10">
    <property type="match status" value="1"/>
</dbReference>
<proteinExistence type="inferred from homology"/>
<gene>
    <name evidence="6" type="primary">dnaK_1</name>
    <name evidence="6" type="ORF">Pla163_07520</name>
</gene>
<evidence type="ECO:0000256" key="5">
    <source>
        <dbReference type="RuleBase" id="RU003322"/>
    </source>
</evidence>
<dbReference type="SUPFAM" id="SSF100920">
    <property type="entry name" value="Heat shock protein 70kD (HSP70), peptide-binding domain"/>
    <property type="match status" value="1"/>
</dbReference>